<sequence length="230" mass="25776">MTWLSNSSVGRKVVMSVTGAALVLFLLFHATMNVVAIFSGDAYNAICKFLGANWYALVGTLGLGFLVVVHIIYAFILSVQNYRARGKERYAVTDRQKDVEWASKNMLVLGIIVVCFIFLHLYNFWAKMQLVELQHMAGCAVNTSLAQNGVYHIQQLFSSPVYSIVYLVWLAALWFHLTHGIWSAMHTLGWNNNIWMARWKCIAKIVATLIVLMFAAVVVCFAFGIAPICA</sequence>
<keyword evidence="1" id="KW-0812">Transmembrane</keyword>
<dbReference type="SUPFAM" id="SSF81343">
    <property type="entry name" value="Fumarate reductase respiratory complex transmembrane subunits"/>
    <property type="match status" value="1"/>
</dbReference>
<dbReference type="Proteomes" id="UP000712007">
    <property type="component" value="Unassembled WGS sequence"/>
</dbReference>
<gene>
    <name evidence="2" type="ORF">IAC51_07270</name>
</gene>
<dbReference type="NCBIfam" id="TIGR02046">
    <property type="entry name" value="sdhC_b558_fam"/>
    <property type="match status" value="1"/>
</dbReference>
<evidence type="ECO:0000313" key="2">
    <source>
        <dbReference type="EMBL" id="MBO8440433.1"/>
    </source>
</evidence>
<evidence type="ECO:0000256" key="1">
    <source>
        <dbReference type="SAM" id="Phobius"/>
    </source>
</evidence>
<dbReference type="CDD" id="cd03498">
    <property type="entry name" value="SQR_TypeB_2_TM"/>
    <property type="match status" value="1"/>
</dbReference>
<feature type="transmembrane region" description="Helical" evidence="1">
    <location>
        <begin position="164"/>
        <end position="184"/>
    </location>
</feature>
<name>A0A940DKH8_9BACT</name>
<proteinExistence type="predicted"/>
<dbReference type="GO" id="GO:0016020">
    <property type="term" value="C:membrane"/>
    <property type="evidence" value="ECO:0007669"/>
    <property type="project" value="InterPro"/>
</dbReference>
<keyword evidence="1" id="KW-1133">Transmembrane helix</keyword>
<feature type="transmembrane region" description="Helical" evidence="1">
    <location>
        <begin position="205"/>
        <end position="228"/>
    </location>
</feature>
<dbReference type="InterPro" id="IPR034804">
    <property type="entry name" value="SQR/QFR_C/D"/>
</dbReference>
<dbReference type="InterPro" id="IPR011138">
    <property type="entry name" value="Cytochrome_b-558"/>
</dbReference>
<keyword evidence="1" id="KW-0472">Membrane</keyword>
<dbReference type="EMBL" id="JADIMV010000127">
    <property type="protein sequence ID" value="MBO8440433.1"/>
    <property type="molecule type" value="Genomic_DNA"/>
</dbReference>
<evidence type="ECO:0000313" key="3">
    <source>
        <dbReference type="Proteomes" id="UP000712007"/>
    </source>
</evidence>
<comment type="caution">
    <text evidence="2">The sequence shown here is derived from an EMBL/GenBank/DDBJ whole genome shotgun (WGS) entry which is preliminary data.</text>
</comment>
<reference evidence="2" key="1">
    <citation type="submission" date="2020-10" db="EMBL/GenBank/DDBJ databases">
        <authorList>
            <person name="Gilroy R."/>
        </authorList>
    </citation>
    <scope>NUCLEOTIDE SEQUENCE</scope>
    <source>
        <strain evidence="2">3924</strain>
    </source>
</reference>
<feature type="transmembrane region" description="Helical" evidence="1">
    <location>
        <begin position="54"/>
        <end position="79"/>
    </location>
</feature>
<organism evidence="2 3">
    <name type="scientific">Candidatus Aphodosoma intestinipullorum</name>
    <dbReference type="NCBI Taxonomy" id="2840674"/>
    <lineage>
        <taxon>Bacteria</taxon>
        <taxon>Pseudomonadati</taxon>
        <taxon>Bacteroidota</taxon>
        <taxon>Bacteroidia</taxon>
        <taxon>Bacteroidales</taxon>
        <taxon>Candidatus Aphodosoma</taxon>
    </lineage>
</organism>
<dbReference type="AlphaFoldDB" id="A0A940DKH8"/>
<reference evidence="2" key="2">
    <citation type="journal article" date="2021" name="PeerJ">
        <title>Extensive microbial diversity within the chicken gut microbiome revealed by metagenomics and culture.</title>
        <authorList>
            <person name="Gilroy R."/>
            <person name="Ravi A."/>
            <person name="Getino M."/>
            <person name="Pursley I."/>
            <person name="Horton D.L."/>
            <person name="Alikhan N.F."/>
            <person name="Baker D."/>
            <person name="Gharbi K."/>
            <person name="Hall N."/>
            <person name="Watson M."/>
            <person name="Adriaenssens E.M."/>
            <person name="Foster-Nyarko E."/>
            <person name="Jarju S."/>
            <person name="Secka A."/>
            <person name="Antonio M."/>
            <person name="Oren A."/>
            <person name="Chaudhuri R.R."/>
            <person name="La Ragione R."/>
            <person name="Hildebrand F."/>
            <person name="Pallen M.J."/>
        </authorList>
    </citation>
    <scope>NUCLEOTIDE SEQUENCE</scope>
    <source>
        <strain evidence="2">3924</strain>
    </source>
</reference>
<dbReference type="Gene3D" id="1.20.1300.10">
    <property type="entry name" value="Fumarate reductase/succinate dehydrogenase, transmembrane subunit"/>
    <property type="match status" value="1"/>
</dbReference>
<feature type="transmembrane region" description="Helical" evidence="1">
    <location>
        <begin position="105"/>
        <end position="125"/>
    </location>
</feature>
<accession>A0A940DKH8</accession>
<protein>
    <submittedName>
        <fullName evidence="2">Succinate dehydrogenase/fumarate reductase cytochrome b subunit</fullName>
    </submittedName>
</protein>